<feature type="signal peptide" evidence="3">
    <location>
        <begin position="1"/>
        <end position="22"/>
    </location>
</feature>
<dbReference type="Pfam" id="PF11938">
    <property type="entry name" value="DUF3456"/>
    <property type="match status" value="1"/>
</dbReference>
<organism evidence="6">
    <name type="scientific">Xenopus laevis</name>
    <name type="common">African clawed frog</name>
    <dbReference type="NCBI Taxonomy" id="8355"/>
    <lineage>
        <taxon>Eukaryota</taxon>
        <taxon>Metazoa</taxon>
        <taxon>Chordata</taxon>
        <taxon>Craniata</taxon>
        <taxon>Vertebrata</taxon>
        <taxon>Euteleostomi</taxon>
        <taxon>Amphibia</taxon>
        <taxon>Batrachia</taxon>
        <taxon>Anura</taxon>
        <taxon>Pipoidea</taxon>
        <taxon>Pipidae</taxon>
        <taxon>Xenopodinae</taxon>
        <taxon>Xenopus</taxon>
        <taxon>Xenopus</taxon>
    </lineage>
</organism>
<dbReference type="CTD" id="108718738"/>
<feature type="domain" description="DUF3456" evidence="4">
    <location>
        <begin position="29"/>
        <end position="174"/>
    </location>
</feature>
<evidence type="ECO:0000313" key="5">
    <source>
        <dbReference type="Proteomes" id="UP000186698"/>
    </source>
</evidence>
<dbReference type="OrthoDB" id="192915at2759"/>
<sequence>MMAVLLHFGVLIAAFLSSHVEGKRDPILYCGACRALVDELLYEIRKVNPKKTVDVGSFRISPDGTQEQNKVPLAKSELYLTEVLEEVCEKMNDYGLYVDPTTQEKSYKRFAPRDNEGIGSVDFKNFQFNPEESNSLKYACERVVEEHEDEVLSVITKETDNLADKLCTEETGLCKESLHNEL</sequence>
<name>A0A1L8FV61_XENLA</name>
<dbReference type="InterPro" id="IPR021852">
    <property type="entry name" value="DUF3456"/>
</dbReference>
<dbReference type="PANTHER" id="PTHR13341:SF4">
    <property type="entry name" value="CANOPY FGF SIGNALING REGULATOR 1"/>
    <property type="match status" value="1"/>
</dbReference>
<reference evidence="6 7" key="1">
    <citation type="submission" date="2022-04" db="UniProtKB">
        <authorList>
            <consortium name="RefSeq"/>
        </authorList>
    </citation>
    <scope>IDENTIFICATION</scope>
    <source>
        <strain evidence="6 7">J_2021</strain>
        <tissue evidence="6 7">Erythrocytes</tissue>
    </source>
</reference>
<dbReference type="AGR" id="Xenbase:XB-GENE-17335134"/>
<dbReference type="AlphaFoldDB" id="A0A1L8FV61"/>
<dbReference type="Proteomes" id="UP000186698">
    <property type="component" value="Chromosome 6L"/>
</dbReference>
<dbReference type="Gene3D" id="1.10.225.10">
    <property type="entry name" value="Saposin-like"/>
    <property type="match status" value="1"/>
</dbReference>
<keyword evidence="3" id="KW-0732">Signal</keyword>
<evidence type="ECO:0000313" key="7">
    <source>
        <dbReference type="RefSeq" id="XP_018122624.1"/>
    </source>
</evidence>
<dbReference type="STRING" id="8355.A0A1L8FV61"/>
<feature type="chain" id="PRO_5044562324" evidence="3">
    <location>
        <begin position="23"/>
        <end position="182"/>
    </location>
</feature>
<dbReference type="GeneID" id="108718738"/>
<evidence type="ECO:0000259" key="4">
    <source>
        <dbReference type="Pfam" id="PF11938"/>
    </source>
</evidence>
<gene>
    <name evidence="6 7 8" type="primary">cnpy1.L</name>
</gene>
<comment type="similarity">
    <text evidence="1">Belongs to the canopy family.</text>
</comment>
<dbReference type="KEGG" id="xla:108718738"/>
<protein>
    <submittedName>
        <fullName evidence="6 7">protein canopy homolog 1-like</fullName>
    </submittedName>
</protein>
<dbReference type="GO" id="GO:0005783">
    <property type="term" value="C:endoplasmic reticulum"/>
    <property type="evidence" value="ECO:0000318"/>
    <property type="project" value="GO_Central"/>
</dbReference>
<dbReference type="PANTHER" id="PTHR13341">
    <property type="entry name" value="MIR-INTERACTING SAPOSIN-LIKE PROTEIN"/>
    <property type="match status" value="1"/>
</dbReference>
<proteinExistence type="inferred from homology"/>
<dbReference type="OMA" id="TVCERMN"/>
<dbReference type="InterPro" id="IPR042415">
    <property type="entry name" value="CNPY"/>
</dbReference>
<evidence type="ECO:0000256" key="1">
    <source>
        <dbReference type="ARBA" id="ARBA00007285"/>
    </source>
</evidence>
<evidence type="ECO:0000313" key="8">
    <source>
        <dbReference type="Xenbase" id="XB-GENE-17335134"/>
    </source>
</evidence>
<evidence type="ECO:0000256" key="3">
    <source>
        <dbReference type="SAM" id="SignalP"/>
    </source>
</evidence>
<evidence type="ECO:0000313" key="6">
    <source>
        <dbReference type="RefSeq" id="XP_018122623.1"/>
    </source>
</evidence>
<dbReference type="Xenbase" id="XB-GENE-17335134">
    <property type="gene designation" value="cnpy1.L"/>
</dbReference>
<keyword evidence="5" id="KW-1185">Reference proteome</keyword>
<keyword evidence="2" id="KW-1015">Disulfide bond</keyword>
<dbReference type="RefSeq" id="XP_018122624.1">
    <property type="nucleotide sequence ID" value="XM_018267135.2"/>
</dbReference>
<dbReference type="PaxDb" id="8355-A0A1L8FV61"/>
<dbReference type="Bgee" id="108718738">
    <property type="expression patterns" value="Expressed in pancreas and 19 other cell types or tissues"/>
</dbReference>
<evidence type="ECO:0000256" key="2">
    <source>
        <dbReference type="ARBA" id="ARBA00023157"/>
    </source>
</evidence>
<dbReference type="RefSeq" id="XP_018122623.1">
    <property type="nucleotide sequence ID" value="XM_018267134.2"/>
</dbReference>
<accession>A0A1L8FV61</accession>